<evidence type="ECO:0000259" key="2">
    <source>
        <dbReference type="Pfam" id="PF22725"/>
    </source>
</evidence>
<accession>A0A4R5AE36</accession>
<dbReference type="InterPro" id="IPR051450">
    <property type="entry name" value="Gfo/Idh/MocA_Oxidoreductases"/>
</dbReference>
<gene>
    <name evidence="3" type="ORF">E1262_08835</name>
</gene>
<dbReference type="PANTHER" id="PTHR43377">
    <property type="entry name" value="BILIVERDIN REDUCTASE A"/>
    <property type="match status" value="1"/>
</dbReference>
<evidence type="ECO:0000259" key="1">
    <source>
        <dbReference type="Pfam" id="PF01408"/>
    </source>
</evidence>
<proteinExistence type="predicted"/>
<dbReference type="Gene3D" id="3.40.50.720">
    <property type="entry name" value="NAD(P)-binding Rossmann-like Domain"/>
    <property type="match status" value="1"/>
</dbReference>
<dbReference type="Pfam" id="PF01408">
    <property type="entry name" value="GFO_IDH_MocA"/>
    <property type="match status" value="1"/>
</dbReference>
<dbReference type="GO" id="GO:0000166">
    <property type="term" value="F:nucleotide binding"/>
    <property type="evidence" value="ECO:0007669"/>
    <property type="project" value="InterPro"/>
</dbReference>
<evidence type="ECO:0000313" key="3">
    <source>
        <dbReference type="EMBL" id="TDD70743.1"/>
    </source>
</evidence>
<dbReference type="Gene3D" id="3.30.360.10">
    <property type="entry name" value="Dihydrodipicolinate Reductase, domain 2"/>
    <property type="match status" value="1"/>
</dbReference>
<feature type="domain" description="GFO/IDH/MocA-like oxidoreductase" evidence="2">
    <location>
        <begin position="128"/>
        <end position="243"/>
    </location>
</feature>
<dbReference type="InterPro" id="IPR000683">
    <property type="entry name" value="Gfo/Idh/MocA-like_OxRdtase_N"/>
</dbReference>
<dbReference type="PANTHER" id="PTHR43377:SF1">
    <property type="entry name" value="BILIVERDIN REDUCTASE A"/>
    <property type="match status" value="1"/>
</dbReference>
<dbReference type="Pfam" id="PF22725">
    <property type="entry name" value="GFO_IDH_MocA_C3"/>
    <property type="match status" value="1"/>
</dbReference>
<evidence type="ECO:0000313" key="4">
    <source>
        <dbReference type="Proteomes" id="UP000295217"/>
    </source>
</evidence>
<protein>
    <submittedName>
        <fullName evidence="3">Gfo/Idh/MocA family oxidoreductase</fullName>
    </submittedName>
</protein>
<dbReference type="InterPro" id="IPR036291">
    <property type="entry name" value="NAD(P)-bd_dom_sf"/>
</dbReference>
<sequence length="323" mass="33578">MTKVIVVGAGFMGSLHARTVHDSRLAELAAVVDRDEAVAAAAGAALGVPAYTETERALAETGADVAIVATPDSVHRPAAEAAIAAGAAVLVEKPLATTVADAEAVVALAAERGVRLMTGHITRFYPRYVQVAETVHSGRLGRPVLVTTSTWGQRSLGERVAATTNPLWHFAIHDIELIQWLTGGVVADVDGAQLMESASGVASFTATGTVTSGAAFHLATGWTLPDSAGPRWDLKVHCERGMVQAAWSSDGVTSFGADSAEELDCLSWPTVHGRIEGALRLEVEHFLTAVADGTPFLVPPAAAVDAVRSAALLEKASTVRRLP</sequence>
<dbReference type="EMBL" id="SMLB01000008">
    <property type="protein sequence ID" value="TDD70743.1"/>
    <property type="molecule type" value="Genomic_DNA"/>
</dbReference>
<feature type="domain" description="Gfo/Idh/MocA-like oxidoreductase N-terminal" evidence="1">
    <location>
        <begin position="3"/>
        <end position="120"/>
    </location>
</feature>
<name>A0A4R5AE36_9ACTN</name>
<keyword evidence="4" id="KW-1185">Reference proteome</keyword>
<dbReference type="SUPFAM" id="SSF55347">
    <property type="entry name" value="Glyceraldehyde-3-phosphate dehydrogenase-like, C-terminal domain"/>
    <property type="match status" value="1"/>
</dbReference>
<reference evidence="3 4" key="1">
    <citation type="submission" date="2019-02" db="EMBL/GenBank/DDBJ databases">
        <title>Draft genome sequences of novel Actinobacteria.</title>
        <authorList>
            <person name="Sahin N."/>
            <person name="Ay H."/>
            <person name="Saygin H."/>
        </authorList>
    </citation>
    <scope>NUCLEOTIDE SEQUENCE [LARGE SCALE GENOMIC DNA]</scope>
    <source>
        <strain evidence="3 4">8K307</strain>
    </source>
</reference>
<dbReference type="InterPro" id="IPR055170">
    <property type="entry name" value="GFO_IDH_MocA-like_dom"/>
</dbReference>
<comment type="caution">
    <text evidence="3">The sequence shown here is derived from an EMBL/GenBank/DDBJ whole genome shotgun (WGS) entry which is preliminary data.</text>
</comment>
<dbReference type="RefSeq" id="WP_132102759.1">
    <property type="nucleotide sequence ID" value="NZ_SMLB01000008.1"/>
</dbReference>
<dbReference type="AlphaFoldDB" id="A0A4R5AE36"/>
<dbReference type="Proteomes" id="UP000295217">
    <property type="component" value="Unassembled WGS sequence"/>
</dbReference>
<dbReference type="OrthoDB" id="9815825at2"/>
<organism evidence="3 4">
    <name type="scientific">Jiangella aurantiaca</name>
    <dbReference type="NCBI Taxonomy" id="2530373"/>
    <lineage>
        <taxon>Bacteria</taxon>
        <taxon>Bacillati</taxon>
        <taxon>Actinomycetota</taxon>
        <taxon>Actinomycetes</taxon>
        <taxon>Jiangellales</taxon>
        <taxon>Jiangellaceae</taxon>
        <taxon>Jiangella</taxon>
    </lineage>
</organism>
<dbReference type="SUPFAM" id="SSF51735">
    <property type="entry name" value="NAD(P)-binding Rossmann-fold domains"/>
    <property type="match status" value="1"/>
</dbReference>